<evidence type="ECO:0000256" key="4">
    <source>
        <dbReference type="ARBA" id="ARBA00022490"/>
    </source>
</evidence>
<comment type="similarity">
    <text evidence="2">Belongs to the DtxR/MntR family.</text>
</comment>
<evidence type="ECO:0000256" key="8">
    <source>
        <dbReference type="ARBA" id="ARBA00023125"/>
    </source>
</evidence>
<keyword evidence="6" id="KW-0408">Iron</keyword>
<keyword evidence="8" id="KW-0238">DNA-binding</keyword>
<dbReference type="InterPro" id="IPR007167">
    <property type="entry name" value="Fe-transptr_FeoA-like"/>
</dbReference>
<dbReference type="InterPro" id="IPR022687">
    <property type="entry name" value="HTH_DTXR"/>
</dbReference>
<dbReference type="Pfam" id="PF02742">
    <property type="entry name" value="Fe_dep_repr_C"/>
    <property type="match status" value="1"/>
</dbReference>
<dbReference type="FunFam" id="1.10.60.10:FF:000004">
    <property type="entry name" value="DtxR family transcriptional regulator"/>
    <property type="match status" value="1"/>
</dbReference>
<dbReference type="GO" id="GO:0046983">
    <property type="term" value="F:protein dimerization activity"/>
    <property type="evidence" value="ECO:0007669"/>
    <property type="project" value="InterPro"/>
</dbReference>
<evidence type="ECO:0000256" key="7">
    <source>
        <dbReference type="ARBA" id="ARBA00023015"/>
    </source>
</evidence>
<dbReference type="Pfam" id="PF04023">
    <property type="entry name" value="FeoA"/>
    <property type="match status" value="1"/>
</dbReference>
<evidence type="ECO:0000313" key="15">
    <source>
        <dbReference type="EMBL" id="MBB2995616.1"/>
    </source>
</evidence>
<dbReference type="GO" id="GO:0046914">
    <property type="term" value="F:transition metal ion binding"/>
    <property type="evidence" value="ECO:0007669"/>
    <property type="project" value="InterPro"/>
</dbReference>
<dbReference type="CDD" id="cd00090">
    <property type="entry name" value="HTH_ARSR"/>
    <property type="match status" value="1"/>
</dbReference>
<comment type="subunit">
    <text evidence="3">Homodimer.</text>
</comment>
<evidence type="ECO:0000256" key="11">
    <source>
        <dbReference type="ARBA" id="ARBA00023211"/>
    </source>
</evidence>
<dbReference type="InterPro" id="IPR038157">
    <property type="entry name" value="FeoA_core_dom"/>
</dbReference>
<keyword evidence="9" id="KW-0010">Activator</keyword>
<accession>A0A839QNN9</accession>
<dbReference type="InterPro" id="IPR001367">
    <property type="entry name" value="Fe_dep_repressor"/>
</dbReference>
<dbReference type="SMART" id="SM00529">
    <property type="entry name" value="HTH_DTXR"/>
    <property type="match status" value="1"/>
</dbReference>
<dbReference type="SMART" id="SM00899">
    <property type="entry name" value="FeoA"/>
    <property type="match status" value="1"/>
</dbReference>
<name>A0A839QNN9_9MICC</name>
<keyword evidence="5" id="KW-0678">Repressor</keyword>
<evidence type="ECO:0000256" key="10">
    <source>
        <dbReference type="ARBA" id="ARBA00023163"/>
    </source>
</evidence>
<dbReference type="EMBL" id="JACHVS010000001">
    <property type="protein sequence ID" value="MBB2995616.1"/>
    <property type="molecule type" value="Genomic_DNA"/>
</dbReference>
<dbReference type="InterPro" id="IPR011991">
    <property type="entry name" value="ArsR-like_HTH"/>
</dbReference>
<dbReference type="SUPFAM" id="SSF47979">
    <property type="entry name" value="Iron-dependent repressor protein, dimerization domain"/>
    <property type="match status" value="1"/>
</dbReference>
<dbReference type="InterPro" id="IPR036421">
    <property type="entry name" value="Fe_dep_repressor_sf"/>
</dbReference>
<dbReference type="Gene3D" id="1.10.10.10">
    <property type="entry name" value="Winged helix-like DNA-binding domain superfamily/Winged helix DNA-binding domain"/>
    <property type="match status" value="1"/>
</dbReference>
<dbReference type="InterPro" id="IPR036388">
    <property type="entry name" value="WH-like_DNA-bd_sf"/>
</dbReference>
<evidence type="ECO:0000256" key="12">
    <source>
        <dbReference type="ARBA" id="ARBA00032593"/>
    </source>
</evidence>
<comment type="subcellular location">
    <subcellularLocation>
        <location evidence="1">Cytoplasm</location>
    </subcellularLocation>
</comment>
<evidence type="ECO:0000313" key="16">
    <source>
        <dbReference type="Proteomes" id="UP000523000"/>
    </source>
</evidence>
<gene>
    <name evidence="15" type="ORF">E9229_001807</name>
</gene>
<evidence type="ECO:0000256" key="9">
    <source>
        <dbReference type="ARBA" id="ARBA00023159"/>
    </source>
</evidence>
<dbReference type="PROSITE" id="PS50944">
    <property type="entry name" value="HTH_DTXR"/>
    <property type="match status" value="1"/>
</dbReference>
<keyword evidence="7" id="KW-0805">Transcription regulation</keyword>
<dbReference type="AlphaFoldDB" id="A0A839QNN9"/>
<dbReference type="PANTHER" id="PTHR33238:SF11">
    <property type="entry name" value="TRANSCRIPTIONAL REGULATOR MNTR"/>
    <property type="match status" value="1"/>
</dbReference>
<keyword evidence="4" id="KW-0963">Cytoplasm</keyword>
<dbReference type="PANTHER" id="PTHR33238">
    <property type="entry name" value="IRON (METAL) DEPENDENT REPRESSOR, DTXR FAMILY"/>
    <property type="match status" value="1"/>
</dbReference>
<evidence type="ECO:0000256" key="5">
    <source>
        <dbReference type="ARBA" id="ARBA00022491"/>
    </source>
</evidence>
<dbReference type="SUPFAM" id="SSF50037">
    <property type="entry name" value="C-terminal domain of transcriptional repressors"/>
    <property type="match status" value="1"/>
</dbReference>
<evidence type="ECO:0000259" key="14">
    <source>
        <dbReference type="PROSITE" id="PS50944"/>
    </source>
</evidence>
<dbReference type="Gene3D" id="1.10.60.10">
    <property type="entry name" value="Iron dependent repressor, metal binding and dimerisation domain"/>
    <property type="match status" value="1"/>
</dbReference>
<dbReference type="GO" id="GO:0005737">
    <property type="term" value="C:cytoplasm"/>
    <property type="evidence" value="ECO:0007669"/>
    <property type="project" value="UniProtKB-SubCell"/>
</dbReference>
<dbReference type="InterPro" id="IPR036390">
    <property type="entry name" value="WH_DNA-bd_sf"/>
</dbReference>
<dbReference type="SUPFAM" id="SSF46785">
    <property type="entry name" value="Winged helix' DNA-binding domain"/>
    <property type="match status" value="1"/>
</dbReference>
<feature type="domain" description="HTH dtxR-type" evidence="14">
    <location>
        <begin position="6"/>
        <end position="68"/>
    </location>
</feature>
<feature type="compositionally biased region" description="Basic and acidic residues" evidence="13">
    <location>
        <begin position="127"/>
        <end position="146"/>
    </location>
</feature>
<dbReference type="GO" id="GO:0045892">
    <property type="term" value="P:negative regulation of DNA-templated transcription"/>
    <property type="evidence" value="ECO:0007669"/>
    <property type="project" value="TreeGrafter"/>
</dbReference>
<keyword evidence="10" id="KW-0804">Transcription</keyword>
<evidence type="ECO:0000256" key="3">
    <source>
        <dbReference type="ARBA" id="ARBA00011738"/>
    </source>
</evidence>
<evidence type="ECO:0000256" key="1">
    <source>
        <dbReference type="ARBA" id="ARBA00004496"/>
    </source>
</evidence>
<reference evidence="15 16" key="1">
    <citation type="submission" date="2020-08" db="EMBL/GenBank/DDBJ databases">
        <title>Sequencing the genomes of 1000 actinobacteria strains.</title>
        <authorList>
            <person name="Klenk H.-P."/>
        </authorList>
    </citation>
    <scope>NUCLEOTIDE SEQUENCE [LARGE SCALE GENOMIC DNA]</scope>
    <source>
        <strain evidence="15 16">DSM 22826</strain>
    </source>
</reference>
<evidence type="ECO:0000256" key="2">
    <source>
        <dbReference type="ARBA" id="ARBA00007871"/>
    </source>
</evidence>
<sequence>MDVSSLSISTQNYLKAIWSWQEWSDEPVTTSVVAEKVGLRASTVSEAIRKLNEQGLVDHERYGHMTLTEAGRLLAVQMVRRHRLLESFLVQALKYRWDEVHEEAEHLEHVVSEMLVTRIDEYLGFPRRDPHGDPIPRADGTTHRPDAVPLSDIEPQGLVRVERISDADAKMLQFFAERGIVLDAELSVAAGEPYSDAVLVAVSGRDAEPLRLGPAAAGAIWVSSDQG</sequence>
<keyword evidence="16" id="KW-1185">Reference proteome</keyword>
<protein>
    <recommendedName>
        <fullName evidence="12">Manganese transport regulator</fullName>
    </recommendedName>
</protein>
<evidence type="ECO:0000256" key="6">
    <source>
        <dbReference type="ARBA" id="ARBA00023004"/>
    </source>
</evidence>
<dbReference type="Gene3D" id="2.30.30.90">
    <property type="match status" value="1"/>
</dbReference>
<evidence type="ECO:0000256" key="13">
    <source>
        <dbReference type="SAM" id="MobiDB-lite"/>
    </source>
</evidence>
<dbReference type="Proteomes" id="UP000523000">
    <property type="component" value="Unassembled WGS sequence"/>
</dbReference>
<feature type="region of interest" description="Disordered" evidence="13">
    <location>
        <begin position="127"/>
        <end position="150"/>
    </location>
</feature>
<dbReference type="GO" id="GO:0003700">
    <property type="term" value="F:DNA-binding transcription factor activity"/>
    <property type="evidence" value="ECO:0007669"/>
    <property type="project" value="InterPro"/>
</dbReference>
<organism evidence="15 16">
    <name type="scientific">Paeniglutamicibacter cryotolerans</name>
    <dbReference type="NCBI Taxonomy" id="670079"/>
    <lineage>
        <taxon>Bacteria</taxon>
        <taxon>Bacillati</taxon>
        <taxon>Actinomycetota</taxon>
        <taxon>Actinomycetes</taxon>
        <taxon>Micrococcales</taxon>
        <taxon>Micrococcaceae</taxon>
        <taxon>Paeniglutamicibacter</taxon>
    </lineage>
</organism>
<dbReference type="InterPro" id="IPR022689">
    <property type="entry name" value="Iron_dep_repressor"/>
</dbReference>
<dbReference type="InterPro" id="IPR008988">
    <property type="entry name" value="Transcriptional_repressor_C"/>
</dbReference>
<proteinExistence type="inferred from homology"/>
<comment type="caution">
    <text evidence="15">The sequence shown here is derived from an EMBL/GenBank/DDBJ whole genome shotgun (WGS) entry which is preliminary data.</text>
</comment>
<dbReference type="InterPro" id="IPR050536">
    <property type="entry name" value="DtxR_MntR_Metal-Reg"/>
</dbReference>
<keyword evidence="11" id="KW-0464">Manganese</keyword>
<dbReference type="GO" id="GO:0003677">
    <property type="term" value="F:DNA binding"/>
    <property type="evidence" value="ECO:0007669"/>
    <property type="project" value="UniProtKB-KW"/>
</dbReference>
<dbReference type="Pfam" id="PF01325">
    <property type="entry name" value="Fe_dep_repress"/>
    <property type="match status" value="1"/>
</dbReference>